<accession>A0A412RR12</accession>
<comment type="caution">
    <text evidence="1">The sequence shown here is derived from an EMBL/GenBank/DDBJ whole genome shotgun (WGS) entry which is preliminary data.</text>
</comment>
<evidence type="ECO:0008006" key="3">
    <source>
        <dbReference type="Google" id="ProtNLM"/>
    </source>
</evidence>
<organism evidence="1 2">
    <name type="scientific">Agathobacter rectalis</name>
    <dbReference type="NCBI Taxonomy" id="39491"/>
    <lineage>
        <taxon>Bacteria</taxon>
        <taxon>Bacillati</taxon>
        <taxon>Bacillota</taxon>
        <taxon>Clostridia</taxon>
        <taxon>Lachnospirales</taxon>
        <taxon>Lachnospiraceae</taxon>
        <taxon>Agathobacter</taxon>
    </lineage>
</organism>
<gene>
    <name evidence="1" type="ORF">DWW89_06810</name>
</gene>
<evidence type="ECO:0000313" key="2">
    <source>
        <dbReference type="Proteomes" id="UP000283765"/>
    </source>
</evidence>
<dbReference type="EMBL" id="QRXR01000008">
    <property type="protein sequence ID" value="RGU26145.1"/>
    <property type="molecule type" value="Genomic_DNA"/>
</dbReference>
<reference evidence="1 2" key="1">
    <citation type="submission" date="2018-08" db="EMBL/GenBank/DDBJ databases">
        <title>A genome reference for cultivated species of the human gut microbiota.</title>
        <authorList>
            <person name="Zou Y."/>
            <person name="Xue W."/>
            <person name="Luo G."/>
        </authorList>
    </citation>
    <scope>NUCLEOTIDE SEQUENCE [LARGE SCALE GENOMIC DNA]</scope>
    <source>
        <strain evidence="1 2">AF17-27</strain>
    </source>
</reference>
<proteinExistence type="predicted"/>
<protein>
    <recommendedName>
        <fullName evidence="3">CopG family transcriptional regulator</fullName>
    </recommendedName>
</protein>
<name>A0A412RR12_9FIRM</name>
<dbReference type="AlphaFoldDB" id="A0A412RR12"/>
<dbReference type="RefSeq" id="WP_117993641.1">
    <property type="nucleotide sequence ID" value="NZ_QRXR01000008.1"/>
</dbReference>
<evidence type="ECO:0000313" key="1">
    <source>
        <dbReference type="EMBL" id="RGU26145.1"/>
    </source>
</evidence>
<sequence length="65" mass="7564">MNDIKEIQAQKNREAVKKCMKNKDRINIILPLGTIDRINSYGLKTSAFARELILAELDKMDRMKK</sequence>
<dbReference type="Proteomes" id="UP000283765">
    <property type="component" value="Unassembled WGS sequence"/>
</dbReference>